<dbReference type="GO" id="GO:0000166">
    <property type="term" value="F:nucleotide binding"/>
    <property type="evidence" value="ECO:0007669"/>
    <property type="project" value="InterPro"/>
</dbReference>
<dbReference type="InterPro" id="IPR000477">
    <property type="entry name" value="RT_dom"/>
</dbReference>
<dbReference type="SUPFAM" id="SSF52980">
    <property type="entry name" value="Restriction endonuclease-like"/>
    <property type="match status" value="1"/>
</dbReference>
<dbReference type="GO" id="GO:0006281">
    <property type="term" value="P:DNA repair"/>
    <property type="evidence" value="ECO:0007669"/>
    <property type="project" value="UniProtKB-ARBA"/>
</dbReference>
<evidence type="ECO:0000256" key="1">
    <source>
        <dbReference type="ARBA" id="ARBA00005755"/>
    </source>
</evidence>
<keyword evidence="4" id="KW-0548">Nucleotidyltransferase</keyword>
<comment type="similarity">
    <text evidence="1">Belongs to the DNA polymerase type-B family.</text>
</comment>
<gene>
    <name evidence="9" type="ORF">PACLA_8A055516</name>
</gene>
<keyword evidence="7" id="KW-0238">DNA-binding</keyword>
<dbReference type="InterPro" id="IPR004868">
    <property type="entry name" value="DNA-dir_DNA_pol_B_mt/vir"/>
</dbReference>
<accession>A0A6S7HSR2</accession>
<evidence type="ECO:0000256" key="3">
    <source>
        <dbReference type="ARBA" id="ARBA00022679"/>
    </source>
</evidence>
<evidence type="ECO:0000313" key="9">
    <source>
        <dbReference type="EMBL" id="CAB4007003.1"/>
    </source>
</evidence>
<evidence type="ECO:0000256" key="7">
    <source>
        <dbReference type="ARBA" id="ARBA00023125"/>
    </source>
</evidence>
<dbReference type="Gene3D" id="3.90.1600.10">
    <property type="entry name" value="Palm domain of DNA polymerase"/>
    <property type="match status" value="1"/>
</dbReference>
<comment type="catalytic activity">
    <reaction evidence="8">
        <text>DNA(n) + a 2'-deoxyribonucleoside 5'-triphosphate = DNA(n+1) + diphosphate</text>
        <dbReference type="Rhea" id="RHEA:22508"/>
        <dbReference type="Rhea" id="RHEA-COMP:17339"/>
        <dbReference type="Rhea" id="RHEA-COMP:17340"/>
        <dbReference type="ChEBI" id="CHEBI:33019"/>
        <dbReference type="ChEBI" id="CHEBI:61560"/>
        <dbReference type="ChEBI" id="CHEBI:173112"/>
        <dbReference type="EC" id="2.7.7.7"/>
    </reaction>
</comment>
<dbReference type="EMBL" id="CACRXK020005671">
    <property type="protein sequence ID" value="CAB4007003.1"/>
    <property type="molecule type" value="Genomic_DNA"/>
</dbReference>
<dbReference type="SUPFAM" id="SSF56672">
    <property type="entry name" value="DNA/RNA polymerases"/>
    <property type="match status" value="3"/>
</dbReference>
<evidence type="ECO:0000256" key="4">
    <source>
        <dbReference type="ARBA" id="ARBA00022695"/>
    </source>
</evidence>
<protein>
    <recommendedName>
        <fullName evidence="2">DNA-directed DNA polymerase</fullName>
        <ecNumber evidence="2">2.7.7.7</ecNumber>
    </recommendedName>
</protein>
<dbReference type="EC" id="2.7.7.7" evidence="2"/>
<evidence type="ECO:0000256" key="2">
    <source>
        <dbReference type="ARBA" id="ARBA00012417"/>
    </source>
</evidence>
<dbReference type="OrthoDB" id="10063027at2759"/>
<dbReference type="InterPro" id="IPR023211">
    <property type="entry name" value="DNA_pol_palm_dom_sf"/>
</dbReference>
<dbReference type="GO" id="GO:0003887">
    <property type="term" value="F:DNA-directed DNA polymerase activity"/>
    <property type="evidence" value="ECO:0007669"/>
    <property type="project" value="UniProtKB-KW"/>
</dbReference>
<organism evidence="9 10">
    <name type="scientific">Paramuricea clavata</name>
    <name type="common">Red gorgonian</name>
    <name type="synonym">Violescent sea-whip</name>
    <dbReference type="NCBI Taxonomy" id="317549"/>
    <lineage>
        <taxon>Eukaryota</taxon>
        <taxon>Metazoa</taxon>
        <taxon>Cnidaria</taxon>
        <taxon>Anthozoa</taxon>
        <taxon>Octocorallia</taxon>
        <taxon>Malacalcyonacea</taxon>
        <taxon>Plexauridae</taxon>
        <taxon>Paramuricea</taxon>
    </lineage>
</organism>
<dbReference type="InterPro" id="IPR043502">
    <property type="entry name" value="DNA/RNA_pol_sf"/>
</dbReference>
<evidence type="ECO:0000256" key="6">
    <source>
        <dbReference type="ARBA" id="ARBA00022932"/>
    </source>
</evidence>
<name>A0A6S7HSR2_PARCT</name>
<dbReference type="GO" id="GO:0003677">
    <property type="term" value="F:DNA binding"/>
    <property type="evidence" value="ECO:0007669"/>
    <property type="project" value="UniProtKB-KW"/>
</dbReference>
<dbReference type="AlphaFoldDB" id="A0A6S7HSR2"/>
<keyword evidence="6" id="KW-0239">DNA-directed DNA polymerase</keyword>
<keyword evidence="10" id="KW-1185">Reference proteome</keyword>
<dbReference type="PROSITE" id="PS50878">
    <property type="entry name" value="RT_POL"/>
    <property type="match status" value="1"/>
</dbReference>
<dbReference type="Pfam" id="PF03175">
    <property type="entry name" value="DNA_pol_B_2"/>
    <property type="match status" value="1"/>
</dbReference>
<dbReference type="Gene3D" id="3.40.960.10">
    <property type="entry name" value="VSR Endonuclease"/>
    <property type="match status" value="1"/>
</dbReference>
<dbReference type="InterPro" id="IPR011335">
    <property type="entry name" value="Restrct_endonuc-II-like"/>
</dbReference>
<comment type="caution">
    <text evidence="9">The sequence shown here is derived from an EMBL/GenBank/DDBJ whole genome shotgun (WGS) entry which is preliminary data.</text>
</comment>
<dbReference type="Proteomes" id="UP001152795">
    <property type="component" value="Unassembled WGS sequence"/>
</dbReference>
<sequence>MSLANSFSDFFTQKIVKIRGDIEDELLSKNIENPIPDVDSCPYKFHTFREVGKDEVLHLIQRIATKSCSLDPLPVVMLNHCFKDILPVVVRIINLSLESGTMPDSLKIAVVQPLLKKYNLSYEEFCSFRPISNLKFVSKSIEKAVAVQLTDYLTENHLHEKFQSAYKPCHSTETALLRVQNDILQALDNGDSVILVLLDLSAAFDTVDHLMLLTRLSKRFGIRGRVLDWLTSYLTSRKLFIRVEGTDSLLSDLDCGVPQGSVLGPLLYSLYTAPLADVARRHNLRFHFFSDDGQLYIAFKTNDRDDLISSKIRMEKLFRKNFLKENTIAITTPHGYRPKDKQSFLALKWLLYKAEKEDLYIQHALNEGEKRVGNYLLDGYNEETNTAYEINGCFWHGCLKCYARDTVNPVSGKTMQDLHQATMEKISYLKDHGFGVIEVWECDIRKELEQDEDTKTYFDNYDPVDPLEPRDAYIGGQTNAAKLFHECKEGEKIRYVDFTSLYPWCNKMTRTVVGHPRVITENFEDISTYFGLIKCTVLPPRRLFHPVLPCRTQGKSMFPLCKSCADACDQTPCTHSDHERAIQVHEILHFPESSDGLHVQRVCEHLPQDQAGIEWLPKELYHGRTETAVFSLDGVGTGGKLSLPMLIIYIFLSIGKFAQRPNMTKVELISDMQTFLDYLTSEEINVLDANFVSDEVIEIHHENNENFVTPNSKTNVVIAAFTTAYAQLKLYGVLDELQERVLYYDTDSVIFVGKPGEPEPPIGPYLGQLTNELQEGHITTFISCGPKNYRYRTSSNKLETKIRGITLNCTARQKVSFDVIRELVHLHAVCKVNNTVTVDIPYKITRNTKTKSIETKRTKKDYRIVYNKRVIMDDYKTLPYGY</sequence>
<keyword evidence="3" id="KW-0808">Transferase</keyword>
<dbReference type="PANTHER" id="PTHR33568">
    <property type="entry name" value="DNA POLYMERASE"/>
    <property type="match status" value="1"/>
</dbReference>
<proteinExistence type="inferred from homology"/>
<dbReference type="CDD" id="cd01650">
    <property type="entry name" value="RT_nLTR_like"/>
    <property type="match status" value="1"/>
</dbReference>
<evidence type="ECO:0000313" key="10">
    <source>
        <dbReference type="Proteomes" id="UP001152795"/>
    </source>
</evidence>
<keyword evidence="5" id="KW-0235">DNA replication</keyword>
<dbReference type="PANTHER" id="PTHR33568:SF3">
    <property type="entry name" value="DNA-DIRECTED DNA POLYMERASE"/>
    <property type="match status" value="1"/>
</dbReference>
<evidence type="ECO:0000256" key="8">
    <source>
        <dbReference type="ARBA" id="ARBA00049244"/>
    </source>
</evidence>
<reference evidence="9" key="1">
    <citation type="submission" date="2020-04" db="EMBL/GenBank/DDBJ databases">
        <authorList>
            <person name="Alioto T."/>
            <person name="Alioto T."/>
            <person name="Gomez Garrido J."/>
        </authorList>
    </citation>
    <scope>NUCLEOTIDE SEQUENCE</scope>
    <source>
        <strain evidence="9">A484AB</strain>
    </source>
</reference>
<evidence type="ECO:0000256" key="5">
    <source>
        <dbReference type="ARBA" id="ARBA00022705"/>
    </source>
</evidence>
<dbReference type="Pfam" id="PF00078">
    <property type="entry name" value="RVT_1"/>
    <property type="match status" value="1"/>
</dbReference>
<dbReference type="GO" id="GO:0006260">
    <property type="term" value="P:DNA replication"/>
    <property type="evidence" value="ECO:0007669"/>
    <property type="project" value="UniProtKB-KW"/>
</dbReference>